<feature type="compositionally biased region" description="Low complexity" evidence="2">
    <location>
        <begin position="413"/>
        <end position="422"/>
    </location>
</feature>
<feature type="compositionally biased region" description="Acidic residues" evidence="2">
    <location>
        <begin position="479"/>
        <end position="488"/>
    </location>
</feature>
<feature type="transmembrane region" description="Helical" evidence="3">
    <location>
        <begin position="29"/>
        <end position="52"/>
    </location>
</feature>
<evidence type="ECO:0000256" key="1">
    <source>
        <dbReference type="SAM" id="Coils"/>
    </source>
</evidence>
<dbReference type="EMBL" id="JBHSSW010000004">
    <property type="protein sequence ID" value="MFC6197108.1"/>
    <property type="molecule type" value="Genomic_DNA"/>
</dbReference>
<feature type="compositionally biased region" description="Basic and acidic residues" evidence="2">
    <location>
        <begin position="467"/>
        <end position="478"/>
    </location>
</feature>
<proteinExistence type="predicted"/>
<keyword evidence="5" id="KW-1185">Reference proteome</keyword>
<keyword evidence="3" id="KW-0812">Transmembrane</keyword>
<keyword evidence="1" id="KW-0175">Coiled coil</keyword>
<evidence type="ECO:0000256" key="3">
    <source>
        <dbReference type="SAM" id="Phobius"/>
    </source>
</evidence>
<organism evidence="4 5">
    <name type="scientific">Ponticaulis profundi</name>
    <dbReference type="NCBI Taxonomy" id="2665222"/>
    <lineage>
        <taxon>Bacteria</taxon>
        <taxon>Pseudomonadati</taxon>
        <taxon>Pseudomonadota</taxon>
        <taxon>Alphaproteobacteria</taxon>
        <taxon>Hyphomonadales</taxon>
        <taxon>Hyphomonadaceae</taxon>
        <taxon>Ponticaulis</taxon>
    </lineage>
</organism>
<accession>A0ABW1S628</accession>
<sequence length="658" mass="70737">MSRSNDEHYLQALKDTQSELQAIRESGNALLAGGIIGAMAICAGVAAGAYAIVGPSNFASLDPIWFIAGGCLTFGSAIGMVMAGFLGRQSLRNSRANMLILRASHLLLMPAEAAGSRVETLSESVKTETAKVNELIEGSYASLAKLKDTLTKERADVTKNVERNRASIQEMIEKLTADRLALKELTEAVEQQTATMSDAIPKQARIMVEAAREAQQEVSKADEALQSRLTALDNSGRMLGERLERLDAMTIEGENRAKEIAALIVEVENRLKKSAQTVDSAVKASEIAVSAAAETGDSLNAAVASALDGTREAANFIREQSREAVEDARKAMEELKQAGLSAEAATKSAGSEARAQAEQTEKRIEELSDLMFRAATRATSAAEAGLERARLRIERASALLNGIYDPGADAPAQEPQQPTRNETPPPPAPEKPSLRPRQDEDVTPPKPVTGSPSSQAQAAAAQPKQPDPPKSDAAHVNREDDDQDDDDTPPMPIAAQLAKEAFSRAPIGEEPDDTDPSTFNMVEQQPAGLSWKDLLAGLETPAEERDESARYVLSEIEQLGITLAGMINAKEIRKIANAARRGDIQRRRTVREQTGAAVQSIMFRLQDDASFRNATERFVSVEEPDALRALSESEKSRAAASPRLTAYLLLDSAFSSIS</sequence>
<feature type="coiled-coil region" evidence="1">
    <location>
        <begin position="158"/>
        <end position="192"/>
    </location>
</feature>
<keyword evidence="3" id="KW-0472">Membrane</keyword>
<feature type="region of interest" description="Disordered" evidence="2">
    <location>
        <begin position="339"/>
        <end position="361"/>
    </location>
</feature>
<reference evidence="5" key="1">
    <citation type="journal article" date="2019" name="Int. J. Syst. Evol. Microbiol.">
        <title>The Global Catalogue of Microorganisms (GCM) 10K type strain sequencing project: providing services to taxonomists for standard genome sequencing and annotation.</title>
        <authorList>
            <consortium name="The Broad Institute Genomics Platform"/>
            <consortium name="The Broad Institute Genome Sequencing Center for Infectious Disease"/>
            <person name="Wu L."/>
            <person name="Ma J."/>
        </authorList>
    </citation>
    <scope>NUCLEOTIDE SEQUENCE [LARGE SCALE GENOMIC DNA]</scope>
    <source>
        <strain evidence="5">CGMCC-1.15741</strain>
    </source>
</reference>
<gene>
    <name evidence="4" type="ORF">ACFQDM_03420</name>
</gene>
<evidence type="ECO:0000313" key="5">
    <source>
        <dbReference type="Proteomes" id="UP001596303"/>
    </source>
</evidence>
<name>A0ABW1S628_9PROT</name>
<evidence type="ECO:0008006" key="6">
    <source>
        <dbReference type="Google" id="ProtNLM"/>
    </source>
</evidence>
<evidence type="ECO:0000256" key="2">
    <source>
        <dbReference type="SAM" id="MobiDB-lite"/>
    </source>
</evidence>
<evidence type="ECO:0000313" key="4">
    <source>
        <dbReference type="EMBL" id="MFC6197108.1"/>
    </source>
</evidence>
<feature type="region of interest" description="Disordered" evidence="2">
    <location>
        <begin position="403"/>
        <end position="491"/>
    </location>
</feature>
<dbReference type="Proteomes" id="UP001596303">
    <property type="component" value="Unassembled WGS sequence"/>
</dbReference>
<feature type="compositionally biased region" description="Low complexity" evidence="2">
    <location>
        <begin position="451"/>
        <end position="464"/>
    </location>
</feature>
<protein>
    <recommendedName>
        <fullName evidence="6">TipN</fullName>
    </recommendedName>
</protein>
<keyword evidence="3" id="KW-1133">Transmembrane helix</keyword>
<comment type="caution">
    <text evidence="4">The sequence shown here is derived from an EMBL/GenBank/DDBJ whole genome shotgun (WGS) entry which is preliminary data.</text>
</comment>
<feature type="transmembrane region" description="Helical" evidence="3">
    <location>
        <begin position="64"/>
        <end position="86"/>
    </location>
</feature>
<dbReference type="RefSeq" id="WP_377375504.1">
    <property type="nucleotide sequence ID" value="NZ_JBHSSW010000004.1"/>
</dbReference>